<dbReference type="RefSeq" id="XP_007417572.1">
    <property type="nucleotide sequence ID" value="XM_007417510.1"/>
</dbReference>
<name>F4S859_MELLP</name>
<organism evidence="3">
    <name type="scientific">Melampsora larici-populina (strain 98AG31 / pathotype 3-4-7)</name>
    <name type="common">Poplar leaf rust fungus</name>
    <dbReference type="NCBI Taxonomy" id="747676"/>
    <lineage>
        <taxon>Eukaryota</taxon>
        <taxon>Fungi</taxon>
        <taxon>Dikarya</taxon>
        <taxon>Basidiomycota</taxon>
        <taxon>Pucciniomycotina</taxon>
        <taxon>Pucciniomycetes</taxon>
        <taxon>Pucciniales</taxon>
        <taxon>Melampsoraceae</taxon>
        <taxon>Melampsora</taxon>
    </lineage>
</organism>
<dbReference type="eggNOG" id="KOG0889">
    <property type="taxonomic scope" value="Eukaryota"/>
</dbReference>
<dbReference type="Gene3D" id="3.40.50.300">
    <property type="entry name" value="P-loop containing nucleotide triphosphate hydrolases"/>
    <property type="match status" value="2"/>
</dbReference>
<feature type="compositionally biased region" description="Basic residues" evidence="1">
    <location>
        <begin position="296"/>
        <end position="313"/>
    </location>
</feature>
<dbReference type="OrthoDB" id="3041178at2759"/>
<dbReference type="Pfam" id="PF20175">
    <property type="entry name" value="Tra1_central"/>
    <property type="match status" value="1"/>
</dbReference>
<dbReference type="EMBL" id="GL883163">
    <property type="protein sequence ID" value="EGF99175.1"/>
    <property type="molecule type" value="Genomic_DNA"/>
</dbReference>
<dbReference type="SUPFAM" id="SSF48371">
    <property type="entry name" value="ARM repeat"/>
    <property type="match status" value="1"/>
</dbReference>
<dbReference type="Proteomes" id="UP000001072">
    <property type="component" value="Unassembled WGS sequence"/>
</dbReference>
<evidence type="ECO:0000313" key="2">
    <source>
        <dbReference type="EMBL" id="EGF99175.1"/>
    </source>
</evidence>
<evidence type="ECO:0000256" key="1">
    <source>
        <dbReference type="SAM" id="MobiDB-lite"/>
    </source>
</evidence>
<dbReference type="eggNOG" id="KOG0952">
    <property type="taxonomic scope" value="Eukaryota"/>
</dbReference>
<feature type="region of interest" description="Disordered" evidence="1">
    <location>
        <begin position="296"/>
        <end position="326"/>
    </location>
</feature>
<dbReference type="InterPro" id="IPR016024">
    <property type="entry name" value="ARM-type_fold"/>
</dbReference>
<gene>
    <name evidence="2" type="ORF">MELLADRAFT_94852</name>
</gene>
<dbReference type="HOGENOM" id="CLU_275713_0_0_1"/>
<dbReference type="InterPro" id="IPR027417">
    <property type="entry name" value="P-loop_NTPase"/>
</dbReference>
<dbReference type="GeneID" id="18937035"/>
<sequence length="1157" mass="130982">MRPPRALLRECCLCGHNAYNSIIRTRTLSIQIMDTYCTSSVWLGIQGTTSRQNFGNWIELIPAQMVVLAVQIIWAQIAHQHDVIRLSIMDGVGFRPTHTHSGLVIKELTGDMQLTKAAEEWDVVTRKTSGENDLVPDVTTSCIVTVLDLDSWNFSYLNYIHVPDFLRVNSIRFALFQIEFNSSFCLVPLEQQSIGGRSKTTSSVSTTNLDLAAFEKVSTPVKENHQVMVFVHARKETVKTSQRLIDKFVDESLLRYFDSSEHPKHDSSKRDLTGSRNKEMKQIVKHGLGVVHPNTKQRQHLRVPARSTRRTLHHSSIWPNTGSGNANATSIETPTLVYRPTELEALALKLKDPTGDMKTKIHLAIELHETISFHQRDKELSKHLEVVVTAAVGILTHTEPAFVNTTWDYKFRYLLLDTLARMPMHEHMKPHALSVMSLLIQLSRSDNAKSANTCFKLGVDLYRSFKTILEPTTTPFFNTIIEMYNMAAPTCLYFQKHDQRYKGKFDDEGSVRDAKCSWTHEPRINFIRVIPGMKYFKALQECPFAVVFLLQTYKIMVQNSLASFLPVIFKFIKTSPLPQVQWHEIIAEGGQGTFVGIAPAIIKAGKRTPYNDLVVAQIMSFIAYVLRAQPPVVQPFAPDIPVIVIRMLKNIPPESSPSRRELIIAARHILGNETRSYFLPYLNGLFDHRIFIRTGVTSLRAYDIWYTAPLQHLVYSTTTTSDDLKPVQINSVLIDFMNVVHDPTTTSTTQAMASKAILTLVEYVGSHRFEPQEAKAMAETRTGQLATSISRRQQQLVNLTSKDVLMKMADKGKRKDNLDVADITDYDRALSSLNNRERTDLDRMMIERSKMPRCLMPIVEPSPEQSKAILQSRRTIIRVCITSSTVIVNNLKKMKAPLPNAALLGQFLIAGLQCLTTYDYQRELKEVKEIVDTSIHIFTQIHIILLTEIVELNIKATVNELRNNTDFMAFPQYLLANSVLTKTFIHDELILPPHLSELIMESLSLACQCNEPGQYYSVLRACFGGLFKATRVADIADDARQHLYSLTLTDVVMDALLDNLTAAIDKQHFSSASQFTLEVLKELFERPKKSPPPRDEVMLLAKRTLCVKASSSCYDHSWPRKCAGHEILSPLINDLDLEMSLILNTLPDSGPTDFCPR</sequence>
<dbReference type="STRING" id="747676.F4S859"/>
<dbReference type="VEuPathDB" id="FungiDB:MELLADRAFT_94852"/>
<accession>F4S859</accession>
<dbReference type="InParanoid" id="F4S859"/>
<reference evidence="3" key="1">
    <citation type="journal article" date="2011" name="Proc. Natl. Acad. Sci. U.S.A.">
        <title>Obligate biotrophy features unraveled by the genomic analysis of rust fungi.</title>
        <authorList>
            <person name="Duplessis S."/>
            <person name="Cuomo C.A."/>
            <person name="Lin Y.-C."/>
            <person name="Aerts A."/>
            <person name="Tisserant E."/>
            <person name="Veneault-Fourrey C."/>
            <person name="Joly D.L."/>
            <person name="Hacquard S."/>
            <person name="Amselem J."/>
            <person name="Cantarel B.L."/>
            <person name="Chiu R."/>
            <person name="Coutinho P.M."/>
            <person name="Feau N."/>
            <person name="Field M."/>
            <person name="Frey P."/>
            <person name="Gelhaye E."/>
            <person name="Goldberg J."/>
            <person name="Grabherr M.G."/>
            <person name="Kodira C.D."/>
            <person name="Kohler A."/>
            <person name="Kuees U."/>
            <person name="Lindquist E.A."/>
            <person name="Lucas S.M."/>
            <person name="Mago R."/>
            <person name="Mauceli E."/>
            <person name="Morin E."/>
            <person name="Murat C."/>
            <person name="Pangilinan J.L."/>
            <person name="Park R."/>
            <person name="Pearson M."/>
            <person name="Quesneville H."/>
            <person name="Rouhier N."/>
            <person name="Sakthikumar S."/>
            <person name="Salamov A.A."/>
            <person name="Schmutz J."/>
            <person name="Selles B."/>
            <person name="Shapiro H."/>
            <person name="Tanguay P."/>
            <person name="Tuskan G.A."/>
            <person name="Henrissat B."/>
            <person name="Van de Peer Y."/>
            <person name="Rouze P."/>
            <person name="Ellis J.G."/>
            <person name="Dodds P.N."/>
            <person name="Schein J.E."/>
            <person name="Zhong S."/>
            <person name="Hamelin R.C."/>
            <person name="Grigoriev I.V."/>
            <person name="Szabo L.J."/>
            <person name="Martin F."/>
        </authorList>
    </citation>
    <scope>NUCLEOTIDE SEQUENCE [LARGE SCALE GENOMIC DNA]</scope>
    <source>
        <strain evidence="3">98AG31 / pathotype 3-4-7</strain>
    </source>
</reference>
<proteinExistence type="predicted"/>
<dbReference type="AlphaFoldDB" id="F4S859"/>
<evidence type="ECO:0000313" key="3">
    <source>
        <dbReference type="Proteomes" id="UP000001072"/>
    </source>
</evidence>
<dbReference type="KEGG" id="mlr:MELLADRAFT_94852"/>
<feature type="compositionally biased region" description="Polar residues" evidence="1">
    <location>
        <begin position="317"/>
        <end position="326"/>
    </location>
</feature>
<keyword evidence="3" id="KW-1185">Reference proteome</keyword>
<protein>
    <submittedName>
        <fullName evidence="2">Uncharacterized protein</fullName>
    </submittedName>
</protein>
<dbReference type="InterPro" id="IPR046807">
    <property type="entry name" value="Tra1_central"/>
</dbReference>